<accession>A0ABD2YHJ4</accession>
<protein>
    <submittedName>
        <fullName evidence="2">Uncharacterized protein</fullName>
    </submittedName>
</protein>
<evidence type="ECO:0000313" key="2">
    <source>
        <dbReference type="EMBL" id="KAL3505494.1"/>
    </source>
</evidence>
<organism evidence="2 3">
    <name type="scientific">Cinchona calisaya</name>
    <dbReference type="NCBI Taxonomy" id="153742"/>
    <lineage>
        <taxon>Eukaryota</taxon>
        <taxon>Viridiplantae</taxon>
        <taxon>Streptophyta</taxon>
        <taxon>Embryophyta</taxon>
        <taxon>Tracheophyta</taxon>
        <taxon>Spermatophyta</taxon>
        <taxon>Magnoliopsida</taxon>
        <taxon>eudicotyledons</taxon>
        <taxon>Gunneridae</taxon>
        <taxon>Pentapetalae</taxon>
        <taxon>asterids</taxon>
        <taxon>lamiids</taxon>
        <taxon>Gentianales</taxon>
        <taxon>Rubiaceae</taxon>
        <taxon>Cinchonoideae</taxon>
        <taxon>Cinchoneae</taxon>
        <taxon>Cinchona</taxon>
    </lineage>
</organism>
<dbReference type="PANTHER" id="PTHR34555">
    <property type="entry name" value="INTEGRAL MEMBRANE HEMOLYSIN-III-LIKE PROTEIN"/>
    <property type="match status" value="1"/>
</dbReference>
<evidence type="ECO:0000313" key="3">
    <source>
        <dbReference type="Proteomes" id="UP001630127"/>
    </source>
</evidence>
<dbReference type="EMBL" id="JBJUIK010000014">
    <property type="protein sequence ID" value="KAL3505494.1"/>
    <property type="molecule type" value="Genomic_DNA"/>
</dbReference>
<dbReference type="InterPro" id="IPR018737">
    <property type="entry name" value="DREAM_LIN52"/>
</dbReference>
<proteinExistence type="predicted"/>
<dbReference type="Proteomes" id="UP001630127">
    <property type="component" value="Unassembled WGS sequence"/>
</dbReference>
<name>A0ABD2YHJ4_9GENT</name>
<dbReference type="Pfam" id="PF10044">
    <property type="entry name" value="LIN52"/>
    <property type="match status" value="1"/>
</dbReference>
<reference evidence="2 3" key="1">
    <citation type="submission" date="2024-11" db="EMBL/GenBank/DDBJ databases">
        <title>A near-complete genome assembly of Cinchona calisaya.</title>
        <authorList>
            <person name="Lian D.C."/>
            <person name="Zhao X.W."/>
            <person name="Wei L."/>
        </authorList>
    </citation>
    <scope>NUCLEOTIDE SEQUENCE [LARGE SCALE GENOMIC DNA]</scope>
    <source>
        <tissue evidence="2">Nenye</tissue>
    </source>
</reference>
<feature type="region of interest" description="Disordered" evidence="1">
    <location>
        <begin position="23"/>
        <end position="45"/>
    </location>
</feature>
<dbReference type="PANTHER" id="PTHR34555:SF7">
    <property type="entry name" value="DUF3741 DOMAIN-CONTAINING PROTEIN"/>
    <property type="match status" value="1"/>
</dbReference>
<evidence type="ECO:0000256" key="1">
    <source>
        <dbReference type="SAM" id="MobiDB-lite"/>
    </source>
</evidence>
<comment type="caution">
    <text evidence="2">The sequence shown here is derived from an EMBL/GenBank/DDBJ whole genome shotgun (WGS) entry which is preliminary data.</text>
</comment>
<keyword evidence="3" id="KW-1185">Reference proteome</keyword>
<sequence>MINSETNTNGVFSGGVEIPAYKQDNDGIGFPSHDKQPPGAVKKTALRDVQNQTGGLTQKHQENISFLSGGANPDAVKVCGNKRLTPERPSPFYPTLTNSCANEHIINARRRFELELGRGRIQSNVNKVTGSPQSRQLHLLQQETPQKQTQLRVTNNYCVPAATSNNIPSVNSSFSGLSAPNVSGKYATGMQTTQSDSLKVTLECPNSVNCKGYDDQQTTERYIRLQKFLKECDEPNSRNYIQVLQHLSPAELSRHAYELEIRAYQLAMEEVKEMHRMKALNILGKSTLANNSLQTTSALADNSQQTTSTLPGISAQTTQLQPRK</sequence>
<dbReference type="AlphaFoldDB" id="A0ABD2YHJ4"/>
<feature type="region of interest" description="Disordered" evidence="1">
    <location>
        <begin position="301"/>
        <end position="324"/>
    </location>
</feature>
<gene>
    <name evidence="2" type="ORF">ACH5RR_035335</name>
</gene>